<keyword evidence="2" id="KW-1185">Reference proteome</keyword>
<comment type="caution">
    <text evidence="1">The sequence shown here is derived from an EMBL/GenBank/DDBJ whole genome shotgun (WGS) entry which is preliminary data.</text>
</comment>
<gene>
    <name evidence="1" type="ORF">JRQ81_019841</name>
</gene>
<accession>A0A9Q1AZ76</accession>
<name>A0A9Q1AZ76_9SAUR</name>
<reference evidence="1" key="1">
    <citation type="journal article" date="2023" name="DNA Res.">
        <title>Chromosome-level genome assembly of Phrynocephalus forsythii using third-generation DNA sequencing and Hi-C analysis.</title>
        <authorList>
            <person name="Qi Y."/>
            <person name="Zhao W."/>
            <person name="Zhao Y."/>
            <person name="Niu C."/>
            <person name="Cao S."/>
            <person name="Zhang Y."/>
        </authorList>
    </citation>
    <scope>NUCLEOTIDE SEQUENCE</scope>
    <source>
        <tissue evidence="1">Muscle</tissue>
    </source>
</reference>
<evidence type="ECO:0000313" key="1">
    <source>
        <dbReference type="EMBL" id="KAJ7320330.1"/>
    </source>
</evidence>
<evidence type="ECO:0000313" key="2">
    <source>
        <dbReference type="Proteomes" id="UP001142489"/>
    </source>
</evidence>
<organism evidence="1 2">
    <name type="scientific">Phrynocephalus forsythii</name>
    <dbReference type="NCBI Taxonomy" id="171643"/>
    <lineage>
        <taxon>Eukaryota</taxon>
        <taxon>Metazoa</taxon>
        <taxon>Chordata</taxon>
        <taxon>Craniata</taxon>
        <taxon>Vertebrata</taxon>
        <taxon>Euteleostomi</taxon>
        <taxon>Lepidosauria</taxon>
        <taxon>Squamata</taxon>
        <taxon>Bifurcata</taxon>
        <taxon>Unidentata</taxon>
        <taxon>Episquamata</taxon>
        <taxon>Toxicofera</taxon>
        <taxon>Iguania</taxon>
        <taxon>Acrodonta</taxon>
        <taxon>Agamidae</taxon>
        <taxon>Agaminae</taxon>
        <taxon>Phrynocephalus</taxon>
    </lineage>
</organism>
<proteinExistence type="predicted"/>
<dbReference type="AlphaFoldDB" id="A0A9Q1AZ76"/>
<sequence length="174" mass="19237">MASASAIEPSTEELLSTGIVEEQTLKPYIYIEDDSVDYFGSGSGHEPETPTWPWHTSTLETEGSGMHDYKETNFILDSSRDYESKDLLDGAISQSSLEIEGASVENILATSTEMYNIIQLEDSREDLQVISEVSESQDQIKTEQLQTDSPQIAITIRQAESSSHGTGLEKPEKL</sequence>
<protein>
    <submittedName>
        <fullName evidence="1">Uncharacterized protein</fullName>
    </submittedName>
</protein>
<dbReference type="EMBL" id="JAPFRF010000010">
    <property type="protein sequence ID" value="KAJ7320330.1"/>
    <property type="molecule type" value="Genomic_DNA"/>
</dbReference>
<dbReference type="Proteomes" id="UP001142489">
    <property type="component" value="Unassembled WGS sequence"/>
</dbReference>